<dbReference type="GO" id="GO:0005886">
    <property type="term" value="C:plasma membrane"/>
    <property type="evidence" value="ECO:0007669"/>
    <property type="project" value="UniProtKB-SubCell"/>
</dbReference>
<keyword evidence="9" id="KW-0282">Flagellum</keyword>
<feature type="transmembrane region" description="Helical" evidence="7">
    <location>
        <begin position="32"/>
        <end position="49"/>
    </location>
</feature>
<evidence type="ECO:0000256" key="7">
    <source>
        <dbReference type="SAM" id="Phobius"/>
    </source>
</evidence>
<keyword evidence="6" id="KW-0813">Transport</keyword>
<comment type="subcellular location">
    <subcellularLocation>
        <location evidence="1">Cell membrane</location>
        <topology evidence="1">Multi-pass membrane protein</topology>
    </subcellularLocation>
    <subcellularLocation>
        <location evidence="6">Membrane</location>
        <topology evidence="6">Multi-pass membrane protein</topology>
    </subcellularLocation>
</comment>
<proteinExistence type="inferred from homology"/>
<keyword evidence="3 7" id="KW-0812">Transmembrane</keyword>
<evidence type="ECO:0000256" key="6">
    <source>
        <dbReference type="RuleBase" id="RU004057"/>
    </source>
</evidence>
<dbReference type="InterPro" id="IPR047055">
    <property type="entry name" value="MotA-like"/>
</dbReference>
<dbReference type="AlphaFoldDB" id="A0A0C5VLJ1"/>
<dbReference type="PANTHER" id="PTHR30433">
    <property type="entry name" value="CHEMOTAXIS PROTEIN MOTA"/>
    <property type="match status" value="1"/>
</dbReference>
<dbReference type="InterPro" id="IPR002898">
    <property type="entry name" value="MotA_ExbB_proton_chnl"/>
</dbReference>
<dbReference type="GO" id="GO:0071978">
    <property type="term" value="P:bacterial-type flagellum-dependent swarming motility"/>
    <property type="evidence" value="ECO:0007669"/>
    <property type="project" value="InterPro"/>
</dbReference>
<dbReference type="GO" id="GO:0006935">
    <property type="term" value="P:chemotaxis"/>
    <property type="evidence" value="ECO:0007669"/>
    <property type="project" value="InterPro"/>
</dbReference>
<evidence type="ECO:0000256" key="1">
    <source>
        <dbReference type="ARBA" id="ARBA00004651"/>
    </source>
</evidence>
<name>A0A0C5VLJ1_9GAMM</name>
<dbReference type="PATRIC" id="fig|1445510.3.peg.3089"/>
<dbReference type="EMBL" id="CP007142">
    <property type="protein sequence ID" value="AJQ95161.1"/>
    <property type="molecule type" value="Genomic_DNA"/>
</dbReference>
<organism evidence="9 10">
    <name type="scientific">Gynuella sunshinyii YC6258</name>
    <dbReference type="NCBI Taxonomy" id="1445510"/>
    <lineage>
        <taxon>Bacteria</taxon>
        <taxon>Pseudomonadati</taxon>
        <taxon>Pseudomonadota</taxon>
        <taxon>Gammaproteobacteria</taxon>
        <taxon>Oceanospirillales</taxon>
        <taxon>Saccharospirillaceae</taxon>
        <taxon>Gynuella</taxon>
    </lineage>
</organism>
<dbReference type="OrthoDB" id="9806929at2"/>
<dbReference type="Proteomes" id="UP000032266">
    <property type="component" value="Chromosome"/>
</dbReference>
<evidence type="ECO:0000313" key="10">
    <source>
        <dbReference type="Proteomes" id="UP000032266"/>
    </source>
</evidence>
<dbReference type="Pfam" id="PF01618">
    <property type="entry name" value="MotA_ExbB"/>
    <property type="match status" value="1"/>
</dbReference>
<comment type="similarity">
    <text evidence="6">Belongs to the exbB/tolQ family.</text>
</comment>
<dbReference type="KEGG" id="gsn:YC6258_03125"/>
<keyword evidence="9" id="KW-0966">Cell projection</keyword>
<keyword evidence="4 7" id="KW-1133">Transmembrane helix</keyword>
<dbReference type="GO" id="GO:0015031">
    <property type="term" value="P:protein transport"/>
    <property type="evidence" value="ECO:0007669"/>
    <property type="project" value="UniProtKB-KW"/>
</dbReference>
<evidence type="ECO:0000259" key="8">
    <source>
        <dbReference type="Pfam" id="PF01618"/>
    </source>
</evidence>
<keyword evidence="5 7" id="KW-0472">Membrane</keyword>
<dbReference type="HOGENOM" id="CLU_079895_0_0_6"/>
<keyword evidence="9" id="KW-0969">Cilium</keyword>
<evidence type="ECO:0000256" key="3">
    <source>
        <dbReference type="ARBA" id="ARBA00022692"/>
    </source>
</evidence>
<feature type="transmembrane region" description="Helical" evidence="7">
    <location>
        <begin position="179"/>
        <end position="201"/>
    </location>
</feature>
<dbReference type="PANTHER" id="PTHR30433:SF3">
    <property type="entry name" value="MOTILITY PROTEIN A"/>
    <property type="match status" value="1"/>
</dbReference>
<evidence type="ECO:0000313" key="9">
    <source>
        <dbReference type="EMBL" id="AJQ95161.1"/>
    </source>
</evidence>
<keyword evidence="6" id="KW-0653">Protein transport</keyword>
<gene>
    <name evidence="9" type="ORF">YC6258_03125</name>
</gene>
<evidence type="ECO:0000256" key="5">
    <source>
        <dbReference type="ARBA" id="ARBA00023136"/>
    </source>
</evidence>
<sequence>MSSILSMVLAIASVFFIYMLDATHVTSLLNLQAFSIVLGGSLLSAMAQIHPERAWHSVKTLSQALSSEPSFNATIEQFQRWSQLSRSHGFLALDKELVEISDPIVREGIQLATDGRTASEIRNHLSIYQERQQEKIYEASEFFESIGGYAPTFGIIGAVLGLIQVMSNIESPESLGNGIATAFVATVYGVGSANLIFLPIAQRLKNHGRDMDRYYSMVQEGCSGLADGENPRNLETRLRGFI</sequence>
<accession>A0A0C5VLJ1</accession>
<keyword evidence="10" id="KW-1185">Reference proteome</keyword>
<reference evidence="9 10" key="1">
    <citation type="submission" date="2014-01" db="EMBL/GenBank/DDBJ databases">
        <title>Full genme sequencing of cellulolytic bacterium Gynuella sunshinyii YC6258T gen. nov., sp. nov.</title>
        <authorList>
            <person name="Khan H."/>
            <person name="Chung E.J."/>
            <person name="Chung Y.R."/>
        </authorList>
    </citation>
    <scope>NUCLEOTIDE SEQUENCE [LARGE SCALE GENOMIC DNA]</scope>
    <source>
        <strain evidence="9 10">YC6258</strain>
    </source>
</reference>
<dbReference type="RefSeq" id="WP_044617518.1">
    <property type="nucleotide sequence ID" value="NZ_CP007142.1"/>
</dbReference>
<evidence type="ECO:0000256" key="2">
    <source>
        <dbReference type="ARBA" id="ARBA00022475"/>
    </source>
</evidence>
<protein>
    <submittedName>
        <fullName evidence="9">Flagellar motor component</fullName>
    </submittedName>
</protein>
<evidence type="ECO:0000256" key="4">
    <source>
        <dbReference type="ARBA" id="ARBA00022989"/>
    </source>
</evidence>
<feature type="domain" description="MotA/TolQ/ExbB proton channel" evidence="8">
    <location>
        <begin position="99"/>
        <end position="211"/>
    </location>
</feature>
<dbReference type="STRING" id="1445510.YC6258_03125"/>
<feature type="transmembrane region" description="Helical" evidence="7">
    <location>
        <begin position="146"/>
        <end position="167"/>
    </location>
</feature>
<keyword evidence="2" id="KW-1003">Cell membrane</keyword>